<evidence type="ECO:0000256" key="6">
    <source>
        <dbReference type="ARBA" id="ARBA00023015"/>
    </source>
</evidence>
<keyword evidence="14" id="KW-0648">Protein biosynthesis</keyword>
<name>A0A0F4GSL8_9PEZI</name>
<evidence type="ECO:0000256" key="3">
    <source>
        <dbReference type="ARBA" id="ARBA00022723"/>
    </source>
</evidence>
<evidence type="ECO:0000256" key="9">
    <source>
        <dbReference type="ARBA" id="ARBA00023242"/>
    </source>
</evidence>
<comment type="caution">
    <text evidence="14">The sequence shown here is derived from an EMBL/GenBank/DDBJ whole genome shotgun (WGS) entry which is preliminary data.</text>
</comment>
<evidence type="ECO:0000256" key="7">
    <source>
        <dbReference type="ARBA" id="ARBA00023125"/>
    </source>
</evidence>
<feature type="domain" description="Rrn7/TAF1B C-terminal cyclin" evidence="13">
    <location>
        <begin position="239"/>
        <end position="407"/>
    </location>
</feature>
<evidence type="ECO:0000259" key="13">
    <source>
        <dbReference type="Pfam" id="PF20645"/>
    </source>
</evidence>
<dbReference type="GO" id="GO:0070860">
    <property type="term" value="C:RNA polymerase I core factor complex"/>
    <property type="evidence" value="ECO:0007669"/>
    <property type="project" value="InterPro"/>
</dbReference>
<dbReference type="InterPro" id="IPR048538">
    <property type="entry name" value="Rrn7_cyclin_C"/>
</dbReference>
<evidence type="ECO:0000259" key="12">
    <source>
        <dbReference type="Pfam" id="PF20644"/>
    </source>
</evidence>
<protein>
    <submittedName>
        <fullName evidence="14">RNA polymerase I specific transcription initiation factor Rrn7 like protein</fullName>
    </submittedName>
</protein>
<keyword evidence="15" id="KW-1185">Reference proteome</keyword>
<evidence type="ECO:0000256" key="8">
    <source>
        <dbReference type="ARBA" id="ARBA00023163"/>
    </source>
</evidence>
<feature type="compositionally biased region" description="Polar residues" evidence="10">
    <location>
        <begin position="130"/>
        <end position="163"/>
    </location>
</feature>
<dbReference type="AlphaFoldDB" id="A0A0F4GSL8"/>
<dbReference type="Pfam" id="PF20645">
    <property type="entry name" value="Rrn7_cyclin_C"/>
    <property type="match status" value="1"/>
</dbReference>
<gene>
    <name evidence="14" type="ORF">TI39_contig368g00017</name>
</gene>
<evidence type="ECO:0000313" key="15">
    <source>
        <dbReference type="Proteomes" id="UP000033647"/>
    </source>
</evidence>
<feature type="domain" description="Rrn7/TAF1B N-terminal cyclin" evidence="12">
    <location>
        <begin position="88"/>
        <end position="217"/>
    </location>
</feature>
<sequence>MSSRRARKPQCSQEGCASRRFNVGDDGFTYCDRGHQQSELGTVIAEDTGELFIQGTKSRKKDSDAESFASRVSGFSGPKAFEHYLLCMQLVLRKQLRWLMDVQKLPDELETLVRDLWALRLQKMQSKVSYDSGTDTEAQSSQMFSSQSEGDTDGKTANSQRTKQNARKVASGPNLMDLLCLNFTAFLLLRIPLTVADLTSWVNDGTLCYYRASKEIPLSMRERLPGHLQEQLEPQDLVAPETLQKKILEWLTTLVDNFGMAVPPVNHPLLLYRWVTELSLPLEVFVGTQRLARVLDVDYSYRLNAKAGTLMSLRCPEIRSMALVVITTKLLFPFDDGRRYPTISNDLGALRMDWKMWSEQHQNHDLGEDSALKQLSYKDAFSMTEAGSLDLAGDSLDQYLDWCENNIASEEVRERGRAGREADFRRALFRMFPTTSDHPRTGTRVHDDEMTDAGRTPAERLRQVQGALRPERIVLDEGTDDIPRAGSSYPQYRTEDELDGVAKALYTRASHLAGTSMHDFLRAVFSLERRLMDKEMALRKGDSSQQSTDPS</sequence>
<feature type="domain" description="RRN7-type" evidence="11">
    <location>
        <begin position="7"/>
        <end position="39"/>
    </location>
</feature>
<evidence type="ECO:0000256" key="4">
    <source>
        <dbReference type="ARBA" id="ARBA00022771"/>
    </source>
</evidence>
<evidence type="ECO:0000256" key="1">
    <source>
        <dbReference type="ARBA" id="ARBA00004604"/>
    </source>
</evidence>
<keyword evidence="9" id="KW-0539">Nucleus</keyword>
<reference evidence="14 15" key="1">
    <citation type="submission" date="2015-03" db="EMBL/GenBank/DDBJ databases">
        <title>RNA-seq based gene annotation and comparative genomics of four Zymoseptoria species reveal species-specific pathogenicity related genes and transposable element activity.</title>
        <authorList>
            <person name="Grandaubert J."/>
            <person name="Bhattacharyya A."/>
            <person name="Stukenbrock E.H."/>
        </authorList>
    </citation>
    <scope>NUCLEOTIDE SEQUENCE [LARGE SCALE GENOMIC DNA]</scope>
    <source>
        <strain evidence="14 15">Zb18110</strain>
    </source>
</reference>
<comment type="subcellular location">
    <subcellularLocation>
        <location evidence="1">Nucleus</location>
        <location evidence="1">Nucleolus</location>
    </subcellularLocation>
</comment>
<evidence type="ECO:0000256" key="5">
    <source>
        <dbReference type="ARBA" id="ARBA00022833"/>
    </source>
</evidence>
<keyword evidence="7" id="KW-0238">DNA-binding</keyword>
<dbReference type="GO" id="GO:0001164">
    <property type="term" value="F:RNA polymerase I core promoter sequence-specific DNA binding"/>
    <property type="evidence" value="ECO:0007669"/>
    <property type="project" value="InterPro"/>
</dbReference>
<keyword evidence="8" id="KW-0804">Transcription</keyword>
<dbReference type="InterPro" id="IPR033599">
    <property type="entry name" value="TAF1B/Rrn7"/>
</dbReference>
<keyword evidence="4" id="KW-0863">Zinc-finger</keyword>
<keyword evidence="3" id="KW-0479">Metal-binding</keyword>
<dbReference type="EMBL" id="LAFY01000360">
    <property type="protein sequence ID" value="KJX99200.1"/>
    <property type="molecule type" value="Genomic_DNA"/>
</dbReference>
<dbReference type="GO" id="GO:0042790">
    <property type="term" value="P:nucleolar large rRNA transcription by RNA polymerase I"/>
    <property type="evidence" value="ECO:0007669"/>
    <property type="project" value="TreeGrafter"/>
</dbReference>
<dbReference type="STRING" id="1047168.A0A0F4GSL8"/>
<dbReference type="PANTHER" id="PTHR31576:SF2">
    <property type="entry name" value="TATA BOX-BINDING PROTEIN-ASSOCIATED FACTOR RNA POLYMERASE I SUBUNIT B"/>
    <property type="match status" value="1"/>
</dbReference>
<dbReference type="Pfam" id="PF11781">
    <property type="entry name" value="Zn_ribbon_RRN7"/>
    <property type="match status" value="1"/>
</dbReference>
<proteinExistence type="inferred from homology"/>
<dbReference type="InterPro" id="IPR021752">
    <property type="entry name" value="TF_Rrn7_Zf"/>
</dbReference>
<accession>A0A0F4GSL8</accession>
<dbReference type="InterPro" id="IPR048540">
    <property type="entry name" value="Rrn7_cyclin_N"/>
</dbReference>
<evidence type="ECO:0000256" key="2">
    <source>
        <dbReference type="ARBA" id="ARBA00006899"/>
    </source>
</evidence>
<keyword evidence="6" id="KW-0805">Transcription regulation</keyword>
<evidence type="ECO:0000259" key="11">
    <source>
        <dbReference type="Pfam" id="PF11781"/>
    </source>
</evidence>
<dbReference type="GO" id="GO:0003743">
    <property type="term" value="F:translation initiation factor activity"/>
    <property type="evidence" value="ECO:0007669"/>
    <property type="project" value="UniProtKB-KW"/>
</dbReference>
<dbReference type="PANTHER" id="PTHR31576">
    <property type="entry name" value="TATA BOX-BINDING PROTEIN-ASSOCIATED FACTOR RNA POLYMERASE I SUBUNIT B"/>
    <property type="match status" value="1"/>
</dbReference>
<organism evidence="14 15">
    <name type="scientific">Zymoseptoria brevis</name>
    <dbReference type="NCBI Taxonomy" id="1047168"/>
    <lineage>
        <taxon>Eukaryota</taxon>
        <taxon>Fungi</taxon>
        <taxon>Dikarya</taxon>
        <taxon>Ascomycota</taxon>
        <taxon>Pezizomycotina</taxon>
        <taxon>Dothideomycetes</taxon>
        <taxon>Dothideomycetidae</taxon>
        <taxon>Mycosphaerellales</taxon>
        <taxon>Mycosphaerellaceae</taxon>
        <taxon>Zymoseptoria</taxon>
    </lineage>
</organism>
<dbReference type="OrthoDB" id="428577at2759"/>
<feature type="region of interest" description="Disordered" evidence="10">
    <location>
        <begin position="130"/>
        <end position="168"/>
    </location>
</feature>
<keyword evidence="14" id="KW-0396">Initiation factor</keyword>
<dbReference type="Pfam" id="PF20644">
    <property type="entry name" value="Rrn7_cyclin_N"/>
    <property type="match status" value="1"/>
</dbReference>
<dbReference type="GO" id="GO:0008270">
    <property type="term" value="F:zinc ion binding"/>
    <property type="evidence" value="ECO:0007669"/>
    <property type="project" value="UniProtKB-KW"/>
</dbReference>
<comment type="similarity">
    <text evidence="2">Belongs to the RRN7/TAF1B family.</text>
</comment>
<keyword evidence="5" id="KW-0862">Zinc</keyword>
<evidence type="ECO:0000256" key="10">
    <source>
        <dbReference type="SAM" id="MobiDB-lite"/>
    </source>
</evidence>
<evidence type="ECO:0000313" key="14">
    <source>
        <dbReference type="EMBL" id="KJX99200.1"/>
    </source>
</evidence>
<dbReference type="Proteomes" id="UP000033647">
    <property type="component" value="Unassembled WGS sequence"/>
</dbReference>